<dbReference type="Pfam" id="PF04860">
    <property type="entry name" value="Phage_portal"/>
    <property type="match status" value="1"/>
</dbReference>
<evidence type="ECO:0000313" key="3">
    <source>
        <dbReference type="Proteomes" id="UP000479639"/>
    </source>
</evidence>
<evidence type="ECO:0000313" key="2">
    <source>
        <dbReference type="EMBL" id="KAB1651601.1"/>
    </source>
</evidence>
<sequence>MARLKPRLRSMFDSVFHGKQMQAVNGYFSTFTAYQPSFTTWTGGIYEAELTRSIIESGANHASKLKPEVSGTAQSHATASLAYQPNPWMTTPQFIKRIYTMLQVNDTALIIPLFADDNTTHVGYYPVLPSKCTAYDVGGELWLKLDFPTSESVYVEWSRVGVMTRHQYRSDLFGDGTNVLNPTLELMHAQTEGEMNAIKQGAFIRFIGKLSQNRNDKDREQAAKDFNKQLDPSNAGGIAVYDRIFDDVKQITPSSYTVDAAQMERIEKSAYRFFGTNEDVVLNKANEDTYNAFYEGNIETFAVQLGYVLTAMTYSRNEIAHGNEIMFSANRLEFASNTTKLAVSTALFDRGIWNGNQVADVFQSPHYEGGERHVIRGEYIDLGLISEHTAEQAASAAQTNANIALSEQIGAPKDKGQGGNDAKQAE</sequence>
<proteinExistence type="predicted"/>
<comment type="caution">
    <text evidence="2">The sequence shown here is derived from an EMBL/GenBank/DDBJ whole genome shotgun (WGS) entry which is preliminary data.</text>
</comment>
<protein>
    <submittedName>
        <fullName evidence="2">Phage portal protein</fullName>
    </submittedName>
</protein>
<gene>
    <name evidence="2" type="ORF">F8D48_00820</name>
</gene>
<name>A0A7C8FYA8_9ACTN</name>
<dbReference type="RefSeq" id="WP_147272657.1">
    <property type="nucleotide sequence ID" value="NZ_JANJZI010000004.1"/>
</dbReference>
<feature type="region of interest" description="Disordered" evidence="1">
    <location>
        <begin position="406"/>
        <end position="426"/>
    </location>
</feature>
<accession>A0A7C8FYA8</accession>
<evidence type="ECO:0000256" key="1">
    <source>
        <dbReference type="SAM" id="MobiDB-lite"/>
    </source>
</evidence>
<dbReference type="Proteomes" id="UP000479639">
    <property type="component" value="Unassembled WGS sequence"/>
</dbReference>
<dbReference type="AlphaFoldDB" id="A0A7C8FYA8"/>
<organism evidence="2 3">
    <name type="scientific">Adlercreutzia muris</name>
    <dbReference type="NCBI Taxonomy" id="1796610"/>
    <lineage>
        <taxon>Bacteria</taxon>
        <taxon>Bacillati</taxon>
        <taxon>Actinomycetota</taxon>
        <taxon>Coriobacteriia</taxon>
        <taxon>Eggerthellales</taxon>
        <taxon>Eggerthellaceae</taxon>
        <taxon>Adlercreutzia</taxon>
    </lineage>
</organism>
<keyword evidence="3" id="KW-1185">Reference proteome</keyword>
<dbReference type="EMBL" id="WAJS01000001">
    <property type="protein sequence ID" value="KAB1651601.1"/>
    <property type="molecule type" value="Genomic_DNA"/>
</dbReference>
<reference evidence="2 3" key="1">
    <citation type="submission" date="2019-09" db="EMBL/GenBank/DDBJ databases">
        <title>Whole genome shotgun sequencing (WGS) of Ellagibacter isourolithinifaciens DSM 104140(T) and Adlercreutzia muris DSM 29508(T).</title>
        <authorList>
            <person name="Stoll D.A."/>
            <person name="Danylec N."/>
            <person name="Huch M."/>
        </authorList>
    </citation>
    <scope>NUCLEOTIDE SEQUENCE [LARGE SCALE GENOMIC DNA]</scope>
    <source>
        <strain evidence="2 3">DSM 29508</strain>
    </source>
</reference>
<dbReference type="InterPro" id="IPR006944">
    <property type="entry name" value="Phage/GTA_portal"/>
</dbReference>